<dbReference type="Proteomes" id="UP000006296">
    <property type="component" value="Chromosome"/>
</dbReference>
<name>A0AB32ZYB0_ALTME</name>
<feature type="compositionally biased region" description="Basic residues" evidence="1">
    <location>
        <begin position="202"/>
        <end position="213"/>
    </location>
</feature>
<evidence type="ECO:0000313" key="2">
    <source>
        <dbReference type="EMBL" id="AFT74456.1"/>
    </source>
</evidence>
<gene>
    <name evidence="2" type="ordered locus">AMEC673_08810</name>
</gene>
<protein>
    <submittedName>
        <fullName evidence="2">Uncharacterized protein</fullName>
    </submittedName>
</protein>
<evidence type="ECO:0000256" key="1">
    <source>
        <dbReference type="SAM" id="MobiDB-lite"/>
    </source>
</evidence>
<sequence>MIESAISPTMLEAAQASPSRLLAFAELNFKSGWVRVHTGVGTRVYNEQTYLGIGELGSIGRVRENASQSGNRTTLSLVVRDPSLLSEVMNEDPNGRECFIHLVAFDENRQITEGADYFIDAEMVDLKVITGKRAANKPAVIKITINDWFERWAQPVEVVKTTDAAQQELHPGDRFFDLVEVIAGSPLSSLPVKTNYGGGGRRSTRGRSGAHQR</sequence>
<dbReference type="AlphaFoldDB" id="A0AB32ZYB0"/>
<feature type="region of interest" description="Disordered" evidence="1">
    <location>
        <begin position="192"/>
        <end position="213"/>
    </location>
</feature>
<dbReference type="RefSeq" id="WP_014976431.1">
    <property type="nucleotide sequence ID" value="NC_018678.1"/>
</dbReference>
<evidence type="ECO:0000313" key="3">
    <source>
        <dbReference type="Proteomes" id="UP000006296"/>
    </source>
</evidence>
<organism evidence="2 3">
    <name type="scientific">Alteromonas macleodii (strain English Channel 673)</name>
    <dbReference type="NCBI Taxonomy" id="1004788"/>
    <lineage>
        <taxon>Bacteria</taxon>
        <taxon>Pseudomonadati</taxon>
        <taxon>Pseudomonadota</taxon>
        <taxon>Gammaproteobacteria</taxon>
        <taxon>Alteromonadales</taxon>
        <taxon>Alteromonadaceae</taxon>
        <taxon>Alteromonas/Salinimonas group</taxon>
        <taxon>Alteromonas</taxon>
    </lineage>
</organism>
<dbReference type="EMBL" id="CP003844">
    <property type="protein sequence ID" value="AFT74456.1"/>
    <property type="molecule type" value="Genomic_DNA"/>
</dbReference>
<reference evidence="3" key="1">
    <citation type="journal article" date="2012" name="Sci. Rep.">
        <title>Genomes of surface isolates of Alteromonas macleodii: the life of a widespread marine opportunistic copiotroph.</title>
        <authorList>
            <person name="Lopez-Perez M."/>
            <person name="Gonzaga A."/>
            <person name="Martin-Cuadrado A.B."/>
            <person name="Onyshchenko O."/>
            <person name="Ghavidel A."/>
            <person name="Ghai R."/>
            <person name="Rodriguez-Valera F."/>
        </authorList>
    </citation>
    <scope>NUCLEOTIDE SEQUENCE [LARGE SCALE GENOMIC DNA]</scope>
    <source>
        <strain evidence="3">English Channel 673</strain>
    </source>
</reference>
<accession>A0AB32ZYB0</accession>
<dbReference type="KEGG" id="amg:AMEC673_08810"/>
<proteinExistence type="predicted"/>